<dbReference type="InterPro" id="IPR018076">
    <property type="entry name" value="T2SS_GspF_dom"/>
</dbReference>
<keyword evidence="2" id="KW-1003">Cell membrane</keyword>
<feature type="transmembrane region" description="Helical" evidence="6">
    <location>
        <begin position="107"/>
        <end position="126"/>
    </location>
</feature>
<proteinExistence type="predicted"/>
<dbReference type="OrthoDB" id="9803381at2"/>
<dbReference type="RefSeq" id="WP_109429167.1">
    <property type="nucleotide sequence ID" value="NZ_MPDK01000001.1"/>
</dbReference>
<feature type="domain" description="Type II secretion system protein GspF" evidence="7">
    <location>
        <begin position="144"/>
        <end position="269"/>
    </location>
</feature>
<evidence type="ECO:0000256" key="1">
    <source>
        <dbReference type="ARBA" id="ARBA00004651"/>
    </source>
</evidence>
<feature type="transmembrane region" description="Helical" evidence="6">
    <location>
        <begin position="284"/>
        <end position="304"/>
    </location>
</feature>
<gene>
    <name evidence="8" type="ORF">BM613_00305</name>
</gene>
<dbReference type="PANTHER" id="PTHR35007:SF1">
    <property type="entry name" value="PILUS ASSEMBLY PROTEIN"/>
    <property type="match status" value="1"/>
</dbReference>
<evidence type="ECO:0000256" key="2">
    <source>
        <dbReference type="ARBA" id="ARBA00022475"/>
    </source>
</evidence>
<evidence type="ECO:0000313" key="9">
    <source>
        <dbReference type="Proteomes" id="UP000245380"/>
    </source>
</evidence>
<dbReference type="Proteomes" id="UP000245380">
    <property type="component" value="Unassembled WGS sequence"/>
</dbReference>
<evidence type="ECO:0000256" key="5">
    <source>
        <dbReference type="ARBA" id="ARBA00023136"/>
    </source>
</evidence>
<keyword evidence="3 6" id="KW-0812">Transmembrane</keyword>
<evidence type="ECO:0000256" key="4">
    <source>
        <dbReference type="ARBA" id="ARBA00022989"/>
    </source>
</evidence>
<dbReference type="AlphaFoldDB" id="A0A2U3DCS4"/>
<evidence type="ECO:0000256" key="6">
    <source>
        <dbReference type="SAM" id="Phobius"/>
    </source>
</evidence>
<keyword evidence="4 6" id="KW-1133">Transmembrane helix</keyword>
<feature type="transmembrane region" description="Helical" evidence="6">
    <location>
        <begin position="6"/>
        <end position="29"/>
    </location>
</feature>
<organism evidence="8 9">
    <name type="scientific">Sulfoacidibacillus thermotolerans</name>
    <name type="common">Acidibacillus sulfuroxidans</name>
    <dbReference type="NCBI Taxonomy" id="1765684"/>
    <lineage>
        <taxon>Bacteria</taxon>
        <taxon>Bacillati</taxon>
        <taxon>Bacillota</taxon>
        <taxon>Bacilli</taxon>
        <taxon>Bacillales</taxon>
        <taxon>Alicyclobacillaceae</taxon>
        <taxon>Sulfoacidibacillus</taxon>
    </lineage>
</organism>
<feature type="transmembrane region" description="Helical" evidence="6">
    <location>
        <begin position="253"/>
        <end position="272"/>
    </location>
</feature>
<protein>
    <recommendedName>
        <fullName evidence="7">Type II secretion system protein GspF domain-containing protein</fullName>
    </recommendedName>
</protein>
<evidence type="ECO:0000259" key="7">
    <source>
        <dbReference type="Pfam" id="PF00482"/>
    </source>
</evidence>
<evidence type="ECO:0000256" key="3">
    <source>
        <dbReference type="ARBA" id="ARBA00022692"/>
    </source>
</evidence>
<comment type="caution">
    <text evidence="8">The sequence shown here is derived from an EMBL/GenBank/DDBJ whole genome shotgun (WGS) entry which is preliminary data.</text>
</comment>
<evidence type="ECO:0000313" key="8">
    <source>
        <dbReference type="EMBL" id="PWI59084.1"/>
    </source>
</evidence>
<sequence>MTTDNLLNFFIAGLWSLATLFIGLGIRVLHMHRLTKKNLTAIIPPFSDRETSKFNSRPLSIWKIQKAQQAWEQGQNAAILKLRFTEYLLIIWAGTLVPGILGYDLRGLLGSLILAPFGAFAVWSYFRWKKERILQMIERNLPDFLRSWATALRAGHPILQAMALAAAKIPDPLGFEIRRVLHKHAIGYSLEESLQELTTRIPSSDLHLAVMVINIQRETGGSMAEILDDIVATIAARQRLAQEVRALTAQGRLSAWVLTALPLVLGVFFWYINPTYMDALFHTLFGDLLVSIAAFLVLVGGVLIHRLVRSPEL</sequence>
<dbReference type="GO" id="GO:0005886">
    <property type="term" value="C:plasma membrane"/>
    <property type="evidence" value="ECO:0007669"/>
    <property type="project" value="UniProtKB-SubCell"/>
</dbReference>
<reference evidence="8 9" key="1">
    <citation type="submission" date="2016-11" db="EMBL/GenBank/DDBJ databases">
        <title>Comparative genomics of Acidibacillus ferroxidans species.</title>
        <authorList>
            <person name="Oliveira G."/>
            <person name="Nunes G."/>
            <person name="Oliveira R."/>
            <person name="Araujo F."/>
            <person name="Salim A."/>
            <person name="Scholte L."/>
            <person name="Morais D."/>
            <person name="Nancucheo I."/>
            <person name="Johnson D.B."/>
            <person name="Grail B."/>
            <person name="Bittencourt J."/>
            <person name="Valadares R."/>
        </authorList>
    </citation>
    <scope>NUCLEOTIDE SEQUENCE [LARGE SCALE GENOMIC DNA]</scope>
    <source>
        <strain evidence="8 9">Y002</strain>
    </source>
</reference>
<dbReference type="InterPro" id="IPR042094">
    <property type="entry name" value="T2SS_GspF_sf"/>
</dbReference>
<dbReference type="Pfam" id="PF00482">
    <property type="entry name" value="T2SSF"/>
    <property type="match status" value="1"/>
</dbReference>
<feature type="transmembrane region" description="Helical" evidence="6">
    <location>
        <begin position="84"/>
        <end position="101"/>
    </location>
</feature>
<keyword evidence="5 6" id="KW-0472">Membrane</keyword>
<name>A0A2U3DCS4_SULT2</name>
<dbReference type="EMBL" id="MPDK01000001">
    <property type="protein sequence ID" value="PWI59084.1"/>
    <property type="molecule type" value="Genomic_DNA"/>
</dbReference>
<accession>A0A2U3DCS4</accession>
<keyword evidence="9" id="KW-1185">Reference proteome</keyword>
<dbReference type="PANTHER" id="PTHR35007">
    <property type="entry name" value="INTEGRAL MEMBRANE PROTEIN-RELATED"/>
    <property type="match status" value="1"/>
</dbReference>
<comment type="subcellular location">
    <subcellularLocation>
        <location evidence="1">Cell membrane</location>
        <topology evidence="1">Multi-pass membrane protein</topology>
    </subcellularLocation>
</comment>
<dbReference type="Gene3D" id="1.20.81.30">
    <property type="entry name" value="Type II secretion system (T2SS), domain F"/>
    <property type="match status" value="1"/>
</dbReference>